<dbReference type="Pfam" id="PF07196">
    <property type="entry name" value="Flagellin_IN"/>
    <property type="match status" value="1"/>
</dbReference>
<comment type="similarity">
    <text evidence="1 3">Belongs to the bacterial flagellin family.</text>
</comment>
<feature type="domain" description="Flagellin C-terminal" evidence="5">
    <location>
        <begin position="426"/>
        <end position="503"/>
    </location>
</feature>
<proteinExistence type="inferred from homology"/>
<comment type="caution">
    <text evidence="6">The sequence shown here is derived from an EMBL/GenBank/DDBJ whole genome shotgun (WGS) entry which is preliminary data.</text>
</comment>
<keyword evidence="3" id="KW-0964">Secreted</keyword>
<evidence type="ECO:0000259" key="4">
    <source>
        <dbReference type="Pfam" id="PF00669"/>
    </source>
</evidence>
<name>A0A1V1P967_9BACT</name>
<dbReference type="PANTHER" id="PTHR42792">
    <property type="entry name" value="FLAGELLIN"/>
    <property type="match status" value="1"/>
</dbReference>
<evidence type="ECO:0000313" key="6">
    <source>
        <dbReference type="EMBL" id="ETR71245.1"/>
    </source>
</evidence>
<accession>A0A1V1P967</accession>
<evidence type="ECO:0000313" key="7">
    <source>
        <dbReference type="Proteomes" id="UP000189670"/>
    </source>
</evidence>
<dbReference type="InterPro" id="IPR010810">
    <property type="entry name" value="Flagellin_hook_IN_motif"/>
</dbReference>
<evidence type="ECO:0000256" key="1">
    <source>
        <dbReference type="ARBA" id="ARBA00005709"/>
    </source>
</evidence>
<keyword evidence="6" id="KW-0966">Cell projection</keyword>
<dbReference type="SUPFAM" id="SSF64518">
    <property type="entry name" value="Phase 1 flagellin"/>
    <property type="match status" value="1"/>
</dbReference>
<evidence type="ECO:0000256" key="2">
    <source>
        <dbReference type="ARBA" id="ARBA00023143"/>
    </source>
</evidence>
<organism evidence="6 7">
    <name type="scientific">Candidatus Magnetoglobus multicellularis str. Araruama</name>
    <dbReference type="NCBI Taxonomy" id="890399"/>
    <lineage>
        <taxon>Bacteria</taxon>
        <taxon>Pseudomonadati</taxon>
        <taxon>Thermodesulfobacteriota</taxon>
        <taxon>Desulfobacteria</taxon>
        <taxon>Desulfobacterales</taxon>
        <taxon>Desulfobacteraceae</taxon>
        <taxon>Candidatus Magnetoglobus</taxon>
    </lineage>
</organism>
<dbReference type="GO" id="GO:0005198">
    <property type="term" value="F:structural molecule activity"/>
    <property type="evidence" value="ECO:0007669"/>
    <property type="project" value="UniProtKB-UniRule"/>
</dbReference>
<dbReference type="InterPro" id="IPR001029">
    <property type="entry name" value="Flagellin_N"/>
</dbReference>
<protein>
    <recommendedName>
        <fullName evidence="3">Flagellin</fullName>
    </recommendedName>
</protein>
<dbReference type="GO" id="GO:0005576">
    <property type="term" value="C:extracellular region"/>
    <property type="evidence" value="ECO:0007669"/>
    <property type="project" value="UniProtKB-SubCell"/>
</dbReference>
<feature type="domain" description="Flagellin N-terminal" evidence="4">
    <location>
        <begin position="19"/>
        <end position="150"/>
    </location>
</feature>
<dbReference type="Proteomes" id="UP000189670">
    <property type="component" value="Unassembled WGS sequence"/>
</dbReference>
<dbReference type="Pfam" id="PF00700">
    <property type="entry name" value="Flagellin_C"/>
    <property type="match status" value="1"/>
</dbReference>
<gene>
    <name evidence="6" type="ORF">OMM_02631</name>
</gene>
<keyword evidence="6" id="KW-0282">Flagellum</keyword>
<dbReference type="GO" id="GO:0009288">
    <property type="term" value="C:bacterial-type flagellum"/>
    <property type="evidence" value="ECO:0007669"/>
    <property type="project" value="UniProtKB-SubCell"/>
</dbReference>
<keyword evidence="6" id="KW-0969">Cilium</keyword>
<dbReference type="InterPro" id="IPR046358">
    <property type="entry name" value="Flagellin_C"/>
</dbReference>
<comment type="subcellular location">
    <subcellularLocation>
        <location evidence="3">Secreted</location>
    </subcellularLocation>
    <subcellularLocation>
        <location evidence="3">Bacterial flagellum</location>
    </subcellularLocation>
</comment>
<comment type="function">
    <text evidence="3">Flagellin is the subunit protein which polymerizes to form the filaments of bacterial flagella.</text>
</comment>
<evidence type="ECO:0000256" key="3">
    <source>
        <dbReference type="RuleBase" id="RU362073"/>
    </source>
</evidence>
<dbReference type="InterPro" id="IPR001492">
    <property type="entry name" value="Flagellin"/>
</dbReference>
<dbReference type="PANTHER" id="PTHR42792:SF2">
    <property type="entry name" value="FLAGELLIN"/>
    <property type="match status" value="1"/>
</dbReference>
<evidence type="ECO:0000259" key="5">
    <source>
        <dbReference type="Pfam" id="PF00700"/>
    </source>
</evidence>
<dbReference type="Gene3D" id="3.30.70.2120">
    <property type="match status" value="1"/>
</dbReference>
<reference evidence="7" key="1">
    <citation type="submission" date="2012-11" db="EMBL/GenBank/DDBJ databases">
        <authorList>
            <person name="Lucero-Rivera Y.E."/>
            <person name="Tovar-Ramirez D."/>
        </authorList>
    </citation>
    <scope>NUCLEOTIDE SEQUENCE [LARGE SCALE GENOMIC DNA]</scope>
    <source>
        <strain evidence="7">Araruama</strain>
    </source>
</reference>
<sequence>MESTVDTSIPYLTSLSYLQTQSLNKENTKSQEALSKSIEHISTGLRVIDAGDDLAGFAIADRMDVQVQGMTKAINNTNEALTAARVAESSLNEYKDILGYMKELAEKATHKNLDLSDRRTLQEEITNLQDRLKGIAHETTFRGRKLLDGTYRTQNIQVGGSVGEVLSVSLKSARPDQVGLHQVISDGTMNTTISKNADDYWTIDNGVKTSDSITIQGHAGAEYITIESGASAKQIADAINDKSDLTGVEAKAETFLKIYDLALSQAPESISFTLHGSSEVLIEATISSNDDLEPLYDDLESKYAASHIKSTLSADHKSIILHSEEGYDIGIEDFMASDAGLSTWQVIGMEKGSKTETTGNPWVVADMPFMDSFLISGYVELQSDEPFIVFTGTNDALFSPNSTFLPTLKALDSINISFQDDAEEAIDIIERANNYVENIRADVQAFESGFEAIMERLESASEQMEVSKHRILDADIADASIQSSRATIQIQSQNALLTQANRLIPEYSLFLLRQ</sequence>
<dbReference type="Gene3D" id="1.20.1330.10">
    <property type="entry name" value="f41 fragment of flagellin, N-terminal domain"/>
    <property type="match status" value="2"/>
</dbReference>
<keyword evidence="2 3" id="KW-0975">Bacterial flagellum</keyword>
<dbReference type="EMBL" id="ATBP01000298">
    <property type="protein sequence ID" value="ETR71245.1"/>
    <property type="molecule type" value="Genomic_DNA"/>
</dbReference>
<dbReference type="Pfam" id="PF00669">
    <property type="entry name" value="Flagellin_N"/>
    <property type="match status" value="1"/>
</dbReference>
<dbReference type="PRINTS" id="PR00207">
    <property type="entry name" value="FLAGELLIN"/>
</dbReference>
<dbReference type="AlphaFoldDB" id="A0A1V1P967"/>